<dbReference type="InterPro" id="IPR003789">
    <property type="entry name" value="Asn/Gln_tRNA_amidoTrase-B-like"/>
</dbReference>
<dbReference type="GO" id="GO:0050567">
    <property type="term" value="F:glutaminyl-tRNA synthase (glutamine-hydrolyzing) activity"/>
    <property type="evidence" value="ECO:0007669"/>
    <property type="project" value="TreeGrafter"/>
</dbReference>
<protein>
    <recommendedName>
        <fullName evidence="5">Asn/Gln amidotransferase domain-containing protein</fullName>
    </recommendedName>
</protein>
<dbReference type="SUPFAM" id="SSF89095">
    <property type="entry name" value="GatB/YqeY motif"/>
    <property type="match status" value="1"/>
</dbReference>
<dbReference type="GO" id="GO:0070681">
    <property type="term" value="P:glutaminyl-tRNAGln biosynthesis via transamidation"/>
    <property type="evidence" value="ECO:0007669"/>
    <property type="project" value="TreeGrafter"/>
</dbReference>
<accession>A0A0F8WRE4</accession>
<name>A0A0F8WRE4_9ZZZZ</name>
<evidence type="ECO:0000256" key="2">
    <source>
        <dbReference type="ARBA" id="ARBA00022741"/>
    </source>
</evidence>
<dbReference type="InterPro" id="IPR017959">
    <property type="entry name" value="Asn/Gln-tRNA_amidoTrfase_suB/E"/>
</dbReference>
<dbReference type="PANTHER" id="PTHR11659">
    <property type="entry name" value="GLUTAMYL-TRNA GLN AMIDOTRANSFERASE SUBUNIT B MITOCHONDRIAL AND PROKARYOTIC PET112-RELATED"/>
    <property type="match status" value="1"/>
</dbReference>
<gene>
    <name evidence="6" type="ORF">LCGC14_3036260</name>
</gene>
<keyword evidence="3" id="KW-0067">ATP-binding</keyword>
<evidence type="ECO:0000256" key="4">
    <source>
        <dbReference type="ARBA" id="ARBA00022917"/>
    </source>
</evidence>
<dbReference type="GO" id="GO:0006412">
    <property type="term" value="P:translation"/>
    <property type="evidence" value="ECO:0007669"/>
    <property type="project" value="UniProtKB-KW"/>
</dbReference>
<dbReference type="EMBL" id="LAZR01063573">
    <property type="protein sequence ID" value="KKK59253.1"/>
    <property type="molecule type" value="Genomic_DNA"/>
</dbReference>
<proteinExistence type="predicted"/>
<evidence type="ECO:0000313" key="6">
    <source>
        <dbReference type="EMBL" id="KKK59253.1"/>
    </source>
</evidence>
<feature type="non-terminal residue" evidence="6">
    <location>
        <position position="1"/>
    </location>
</feature>
<organism evidence="6">
    <name type="scientific">marine sediment metagenome</name>
    <dbReference type="NCBI Taxonomy" id="412755"/>
    <lineage>
        <taxon>unclassified sequences</taxon>
        <taxon>metagenomes</taxon>
        <taxon>ecological metagenomes</taxon>
    </lineage>
</organism>
<dbReference type="SMART" id="SM00845">
    <property type="entry name" value="GatB_Yqey"/>
    <property type="match status" value="1"/>
</dbReference>
<evidence type="ECO:0000256" key="1">
    <source>
        <dbReference type="ARBA" id="ARBA00022598"/>
    </source>
</evidence>
<dbReference type="Pfam" id="PF02637">
    <property type="entry name" value="GatB_Yqey"/>
    <property type="match status" value="1"/>
</dbReference>
<reference evidence="6" key="1">
    <citation type="journal article" date="2015" name="Nature">
        <title>Complex archaea that bridge the gap between prokaryotes and eukaryotes.</title>
        <authorList>
            <person name="Spang A."/>
            <person name="Saw J.H."/>
            <person name="Jorgensen S.L."/>
            <person name="Zaremba-Niedzwiedzka K."/>
            <person name="Martijn J."/>
            <person name="Lind A.E."/>
            <person name="van Eijk R."/>
            <person name="Schleper C."/>
            <person name="Guy L."/>
            <person name="Ettema T.J."/>
        </authorList>
    </citation>
    <scope>NUCLEOTIDE SEQUENCE</scope>
</reference>
<dbReference type="AlphaFoldDB" id="A0A0F8WRE4"/>
<sequence>RAVNTSGAKVQAVHWTAYAALRSLIEWVDDYDVISPETDWDAIADALGSAVIAETAVDALTLDEAIGDLLDSAIAAGAEPKRCVNLLMGRGSAIANERGCTIAGIGLTAEQLAELAKMLAEGKVNATAAEKILEKMIADGSSPSAVAEAAGLLAVSDTDQIAEWVAQAIAANPQAVNQLGISAALIRGDHDGRPARHAARAVPARPVDPA</sequence>
<feature type="domain" description="Asn/Gln amidotransferase" evidence="5">
    <location>
        <begin position="68"/>
        <end position="185"/>
    </location>
</feature>
<comment type="caution">
    <text evidence="6">The sequence shown here is derived from an EMBL/GenBank/DDBJ whole genome shotgun (WGS) entry which is preliminary data.</text>
</comment>
<evidence type="ECO:0000259" key="5">
    <source>
        <dbReference type="SMART" id="SM00845"/>
    </source>
</evidence>
<dbReference type="PANTHER" id="PTHR11659:SF0">
    <property type="entry name" value="GLUTAMYL-TRNA(GLN) AMIDOTRANSFERASE SUBUNIT B, MITOCHONDRIAL"/>
    <property type="match status" value="1"/>
</dbReference>
<keyword evidence="2" id="KW-0547">Nucleotide-binding</keyword>
<dbReference type="GO" id="GO:0005524">
    <property type="term" value="F:ATP binding"/>
    <property type="evidence" value="ECO:0007669"/>
    <property type="project" value="UniProtKB-KW"/>
</dbReference>
<keyword evidence="4" id="KW-0648">Protein biosynthesis</keyword>
<keyword evidence="1" id="KW-0436">Ligase</keyword>
<dbReference type="InterPro" id="IPR018027">
    <property type="entry name" value="Asn/Gln_amidotransferase"/>
</dbReference>
<evidence type="ECO:0000256" key="3">
    <source>
        <dbReference type="ARBA" id="ARBA00022840"/>
    </source>
</evidence>